<proteinExistence type="predicted"/>
<gene>
    <name evidence="1" type="ORF">OLC1_LOCUS19742</name>
</gene>
<dbReference type="InterPro" id="IPR040256">
    <property type="entry name" value="At4g02000-like"/>
</dbReference>
<accession>A0AAV1E0V3</accession>
<organism evidence="1 2">
    <name type="scientific">Oldenlandia corymbosa var. corymbosa</name>
    <dbReference type="NCBI Taxonomy" id="529605"/>
    <lineage>
        <taxon>Eukaryota</taxon>
        <taxon>Viridiplantae</taxon>
        <taxon>Streptophyta</taxon>
        <taxon>Embryophyta</taxon>
        <taxon>Tracheophyta</taxon>
        <taxon>Spermatophyta</taxon>
        <taxon>Magnoliopsida</taxon>
        <taxon>eudicotyledons</taxon>
        <taxon>Gunneridae</taxon>
        <taxon>Pentapetalae</taxon>
        <taxon>asterids</taxon>
        <taxon>lamiids</taxon>
        <taxon>Gentianales</taxon>
        <taxon>Rubiaceae</taxon>
        <taxon>Rubioideae</taxon>
        <taxon>Spermacoceae</taxon>
        <taxon>Hedyotis-Oldenlandia complex</taxon>
        <taxon>Oldenlandia</taxon>
    </lineage>
</organism>
<dbReference type="AlphaFoldDB" id="A0AAV1E0V3"/>
<evidence type="ECO:0000313" key="1">
    <source>
        <dbReference type="EMBL" id="CAI9112578.1"/>
    </source>
</evidence>
<protein>
    <submittedName>
        <fullName evidence="1">OLC1v1013044C1</fullName>
    </submittedName>
</protein>
<evidence type="ECO:0000313" key="2">
    <source>
        <dbReference type="Proteomes" id="UP001161247"/>
    </source>
</evidence>
<dbReference type="PANTHER" id="PTHR31286:SF180">
    <property type="entry name" value="OS10G0362600 PROTEIN"/>
    <property type="match status" value="1"/>
</dbReference>
<name>A0AAV1E0V3_OLDCO</name>
<keyword evidence="2" id="KW-1185">Reference proteome</keyword>
<reference evidence="1" key="1">
    <citation type="submission" date="2023-03" db="EMBL/GenBank/DDBJ databases">
        <authorList>
            <person name="Julca I."/>
        </authorList>
    </citation>
    <scope>NUCLEOTIDE SEQUENCE</scope>
</reference>
<sequence>MEVDLTKDLPKSVKVGKKGRKHEQVFTFEHIPSYCLKCCKIGHKDIDCRVGKPTVQVNESDKIEVLEKKGIKIKSAKPKWTLKGGDPKSRLEAQIISLNPLVVKGVEKEAMMVTEIVESQPAAKTLAAQLGTHQAGETLAAEVKSRQLESYSGITAMEKEAIPVDLQPSPIRTEAVCVDAPPLVQSENRFSILQAAEQDDVKEMEMSILKFIRKVKRSKMILVLH</sequence>
<dbReference type="EMBL" id="OX459124">
    <property type="protein sequence ID" value="CAI9112578.1"/>
    <property type="molecule type" value="Genomic_DNA"/>
</dbReference>
<dbReference type="Proteomes" id="UP001161247">
    <property type="component" value="Chromosome 7"/>
</dbReference>
<dbReference type="PANTHER" id="PTHR31286">
    <property type="entry name" value="GLYCINE-RICH CELL WALL STRUCTURAL PROTEIN 1.8-LIKE"/>
    <property type="match status" value="1"/>
</dbReference>